<evidence type="ECO:0000256" key="3">
    <source>
        <dbReference type="ARBA" id="ARBA00023125"/>
    </source>
</evidence>
<dbReference type="PROSITE" id="PS50931">
    <property type="entry name" value="HTH_LYSR"/>
    <property type="match status" value="1"/>
</dbReference>
<dbReference type="InterPro" id="IPR036390">
    <property type="entry name" value="WH_DNA-bd_sf"/>
</dbReference>
<evidence type="ECO:0000259" key="5">
    <source>
        <dbReference type="PROSITE" id="PS50931"/>
    </source>
</evidence>
<dbReference type="InterPro" id="IPR050950">
    <property type="entry name" value="HTH-type_LysR_regulators"/>
</dbReference>
<organism evidence="6 7">
    <name type="scientific">Nonomuraea glycinis</name>
    <dbReference type="NCBI Taxonomy" id="2047744"/>
    <lineage>
        <taxon>Bacteria</taxon>
        <taxon>Bacillati</taxon>
        <taxon>Actinomycetota</taxon>
        <taxon>Actinomycetes</taxon>
        <taxon>Streptosporangiales</taxon>
        <taxon>Streptosporangiaceae</taxon>
        <taxon>Nonomuraea</taxon>
    </lineage>
</organism>
<comment type="caution">
    <text evidence="6">The sequence shown here is derived from an EMBL/GenBank/DDBJ whole genome shotgun (WGS) entry which is preliminary data.</text>
</comment>
<protein>
    <submittedName>
        <fullName evidence="6">LysR family transcriptional regulator</fullName>
    </submittedName>
</protein>
<dbReference type="SUPFAM" id="SSF46785">
    <property type="entry name" value="Winged helix' DNA-binding domain"/>
    <property type="match status" value="1"/>
</dbReference>
<dbReference type="InterPro" id="IPR000847">
    <property type="entry name" value="LysR_HTH_N"/>
</dbReference>
<dbReference type="Pfam" id="PF00126">
    <property type="entry name" value="HTH_1"/>
    <property type="match status" value="1"/>
</dbReference>
<evidence type="ECO:0000313" key="7">
    <source>
        <dbReference type="Proteomes" id="UP000660745"/>
    </source>
</evidence>
<dbReference type="GO" id="GO:0003677">
    <property type="term" value="F:DNA binding"/>
    <property type="evidence" value="ECO:0007669"/>
    <property type="project" value="UniProtKB-KW"/>
</dbReference>
<comment type="similarity">
    <text evidence="1">Belongs to the LysR transcriptional regulatory family.</text>
</comment>
<keyword evidence="4" id="KW-0804">Transcription</keyword>
<feature type="domain" description="HTH lysR-type" evidence="5">
    <location>
        <begin position="1"/>
        <end position="58"/>
    </location>
</feature>
<dbReference type="Gene3D" id="3.40.190.290">
    <property type="match status" value="1"/>
</dbReference>
<gene>
    <name evidence="6" type="ORF">GCM10012278_32770</name>
</gene>
<dbReference type="Pfam" id="PF03466">
    <property type="entry name" value="LysR_substrate"/>
    <property type="match status" value="1"/>
</dbReference>
<dbReference type="PRINTS" id="PR00039">
    <property type="entry name" value="HTHLYSR"/>
</dbReference>
<dbReference type="Gene3D" id="1.10.10.10">
    <property type="entry name" value="Winged helix-like DNA-binding domain superfamily/Winged helix DNA-binding domain"/>
    <property type="match status" value="1"/>
</dbReference>
<keyword evidence="2" id="KW-0805">Transcription regulation</keyword>
<reference evidence="6" key="2">
    <citation type="submission" date="2020-09" db="EMBL/GenBank/DDBJ databases">
        <authorList>
            <person name="Sun Q."/>
            <person name="Zhou Y."/>
        </authorList>
    </citation>
    <scope>NUCLEOTIDE SEQUENCE</scope>
    <source>
        <strain evidence="6">CGMCC 4.7430</strain>
    </source>
</reference>
<name>A0A918A6T4_9ACTN</name>
<accession>A0A918A6T4</accession>
<keyword evidence="3" id="KW-0238">DNA-binding</keyword>
<dbReference type="PANTHER" id="PTHR30419">
    <property type="entry name" value="HTH-TYPE TRANSCRIPTIONAL REGULATOR YBHD"/>
    <property type="match status" value="1"/>
</dbReference>
<evidence type="ECO:0000313" key="6">
    <source>
        <dbReference type="EMBL" id="GGP06951.1"/>
    </source>
</evidence>
<dbReference type="InterPro" id="IPR036388">
    <property type="entry name" value="WH-like_DNA-bd_sf"/>
</dbReference>
<dbReference type="Proteomes" id="UP000660745">
    <property type="component" value="Unassembled WGS sequence"/>
</dbReference>
<dbReference type="EMBL" id="BMNK01000005">
    <property type="protein sequence ID" value="GGP06951.1"/>
    <property type="molecule type" value="Genomic_DNA"/>
</dbReference>
<proteinExistence type="inferred from homology"/>
<evidence type="ECO:0000256" key="4">
    <source>
        <dbReference type="ARBA" id="ARBA00023163"/>
    </source>
</evidence>
<dbReference type="InterPro" id="IPR005119">
    <property type="entry name" value="LysR_subst-bd"/>
</dbReference>
<evidence type="ECO:0000256" key="2">
    <source>
        <dbReference type="ARBA" id="ARBA00023015"/>
    </source>
</evidence>
<sequence length="305" mass="33266">MDIRQIQHFSTIVREGSFSRAARKLHIGQPALSKQIQALERELGVELLVRLPDGVRPTFAGARLDEMAQTLLTYVDDIRSAVREAAASLVGTVRLGLSPSLVSGLAGYLQGRFAEEHPQARVEIVEGLPMFLTEWVEEGRLDLGIFTHQPGHANPHLSFTEVGLDEMLLVAKQGTLSGIGDHATPSVLQSLRLVLTPGFRDLLRASVELGQASDDIGSRTDSIHMVRDLVARGEYCSVLPYTFVRNDLDAGILTAVAFAPVLERRLVAVTRAGRQPSPAVRAVIEMARLRLGELAELRTSTGPDR</sequence>
<dbReference type="GO" id="GO:0005829">
    <property type="term" value="C:cytosol"/>
    <property type="evidence" value="ECO:0007669"/>
    <property type="project" value="TreeGrafter"/>
</dbReference>
<evidence type="ECO:0000256" key="1">
    <source>
        <dbReference type="ARBA" id="ARBA00009437"/>
    </source>
</evidence>
<dbReference type="PANTHER" id="PTHR30419:SF8">
    <property type="entry name" value="NITROGEN ASSIMILATION TRANSCRIPTIONAL ACTIVATOR-RELATED"/>
    <property type="match status" value="1"/>
</dbReference>
<dbReference type="SUPFAM" id="SSF53850">
    <property type="entry name" value="Periplasmic binding protein-like II"/>
    <property type="match status" value="1"/>
</dbReference>
<dbReference type="RefSeq" id="WP_189139478.1">
    <property type="nucleotide sequence ID" value="NZ_BMNK01000005.1"/>
</dbReference>
<dbReference type="FunFam" id="1.10.10.10:FF:000001">
    <property type="entry name" value="LysR family transcriptional regulator"/>
    <property type="match status" value="1"/>
</dbReference>
<dbReference type="GO" id="GO:0003700">
    <property type="term" value="F:DNA-binding transcription factor activity"/>
    <property type="evidence" value="ECO:0007669"/>
    <property type="project" value="InterPro"/>
</dbReference>
<keyword evidence="7" id="KW-1185">Reference proteome</keyword>
<dbReference type="AlphaFoldDB" id="A0A918A6T4"/>
<reference evidence="6" key="1">
    <citation type="journal article" date="2014" name="Int. J. Syst. Evol. Microbiol.">
        <title>Complete genome sequence of Corynebacterium casei LMG S-19264T (=DSM 44701T), isolated from a smear-ripened cheese.</title>
        <authorList>
            <consortium name="US DOE Joint Genome Institute (JGI-PGF)"/>
            <person name="Walter F."/>
            <person name="Albersmeier A."/>
            <person name="Kalinowski J."/>
            <person name="Ruckert C."/>
        </authorList>
    </citation>
    <scope>NUCLEOTIDE SEQUENCE</scope>
    <source>
        <strain evidence="6">CGMCC 4.7430</strain>
    </source>
</reference>